<dbReference type="AlphaFoldDB" id="A0A1C4CVZ9"/>
<dbReference type="OrthoDB" id="6628764at2"/>
<proteinExistence type="predicted"/>
<organism evidence="1 2">
    <name type="scientific">Kosakonia oryzendophytica</name>
    <dbReference type="NCBI Taxonomy" id="1005665"/>
    <lineage>
        <taxon>Bacteria</taxon>
        <taxon>Pseudomonadati</taxon>
        <taxon>Pseudomonadota</taxon>
        <taxon>Gammaproteobacteria</taxon>
        <taxon>Enterobacterales</taxon>
        <taxon>Enterobacteriaceae</taxon>
        <taxon>Kosakonia</taxon>
    </lineage>
</organism>
<sequence>MAIQGIGSTASLWNTVSRKTEQQQDFKSLMTKATETVNASSADKAQVSISSNAATQSRTAVQEDILRYARADAQDAERLAHDMAYSRSDICYDLSESIKTNRMEDIKLASTGEKVGDEYKRQFYQNALHIDAQRMQIYNTEKAKGTDPVIILSKMIDFTNSQSKDYLAATGWLA</sequence>
<dbReference type="EMBL" id="FMAY01000009">
    <property type="protein sequence ID" value="SCC23364.1"/>
    <property type="molecule type" value="Genomic_DNA"/>
</dbReference>
<reference evidence="2" key="1">
    <citation type="submission" date="2016-08" db="EMBL/GenBank/DDBJ databases">
        <authorList>
            <person name="Varghese N."/>
            <person name="Submissions Spin"/>
        </authorList>
    </citation>
    <scope>NUCLEOTIDE SEQUENCE [LARGE SCALE GENOMIC DNA]</scope>
    <source>
        <strain evidence="2">REICA_082</strain>
    </source>
</reference>
<evidence type="ECO:0000313" key="1">
    <source>
        <dbReference type="EMBL" id="SCC23364.1"/>
    </source>
</evidence>
<gene>
    <name evidence="1" type="ORF">GA0061071_10950</name>
</gene>
<name>A0A1C4CVZ9_9ENTR</name>
<evidence type="ECO:0000313" key="2">
    <source>
        <dbReference type="Proteomes" id="UP000198975"/>
    </source>
</evidence>
<dbReference type="RefSeq" id="WP_061495473.1">
    <property type="nucleotide sequence ID" value="NZ_CP115659.1"/>
</dbReference>
<dbReference type="Proteomes" id="UP000198975">
    <property type="component" value="Unassembled WGS sequence"/>
</dbReference>
<protein>
    <submittedName>
        <fullName evidence="1">Uncharacterized protein</fullName>
    </submittedName>
</protein>
<keyword evidence="2" id="KW-1185">Reference proteome</keyword>
<accession>A0A1C4CVZ9</accession>